<sequence length="144" mass="15931">MNTLSARDVIFTLGLERHPEGGWFAETFRDEEEVKGRARSTAIYYLLEANDRSAWHRIDAVEVWHWYAGSPLELCISDGLTVDARVLGSGLDLGQRPQIVVPAKAWQSARPLGDWALVGCTVAPGFSFSGFEMADPGWTPSGRH</sequence>
<name>A0A927FUT9_9HYPH</name>
<dbReference type="AlphaFoldDB" id="A0A927FUT9"/>
<dbReference type="PANTHER" id="PTHR33387:SF3">
    <property type="entry name" value="DUF985 DOMAIN-CONTAINING PROTEIN"/>
    <property type="match status" value="1"/>
</dbReference>
<proteinExistence type="predicted"/>
<evidence type="ECO:0000259" key="1">
    <source>
        <dbReference type="Pfam" id="PF06172"/>
    </source>
</evidence>
<evidence type="ECO:0000313" key="2">
    <source>
        <dbReference type="EMBL" id="MBD8065064.1"/>
    </source>
</evidence>
<dbReference type="EMBL" id="JACYFU010000001">
    <property type="protein sequence ID" value="MBD8065064.1"/>
    <property type="molecule type" value="Genomic_DNA"/>
</dbReference>
<evidence type="ECO:0000313" key="3">
    <source>
        <dbReference type="Proteomes" id="UP000654108"/>
    </source>
</evidence>
<dbReference type="InterPro" id="IPR011051">
    <property type="entry name" value="RmlC_Cupin_sf"/>
</dbReference>
<dbReference type="Pfam" id="PF06172">
    <property type="entry name" value="Cupin_5"/>
    <property type="match status" value="1"/>
</dbReference>
<dbReference type="InterPro" id="IPR039935">
    <property type="entry name" value="YML079W-like"/>
</dbReference>
<feature type="domain" description="DUF985" evidence="1">
    <location>
        <begin position="8"/>
        <end position="134"/>
    </location>
</feature>
<protein>
    <submittedName>
        <fullName evidence="2">Cupin domain-containing protein</fullName>
    </submittedName>
</protein>
<dbReference type="PANTHER" id="PTHR33387">
    <property type="entry name" value="RMLC-LIKE JELLY ROLL FOLD PROTEIN"/>
    <property type="match status" value="1"/>
</dbReference>
<keyword evidence="3" id="KW-1185">Reference proteome</keyword>
<dbReference type="Gene3D" id="2.60.120.10">
    <property type="entry name" value="Jelly Rolls"/>
    <property type="match status" value="1"/>
</dbReference>
<dbReference type="InterPro" id="IPR014710">
    <property type="entry name" value="RmlC-like_jellyroll"/>
</dbReference>
<organism evidence="2 3">
    <name type="scientific">Devosia oryzisoli</name>
    <dbReference type="NCBI Taxonomy" id="2774138"/>
    <lineage>
        <taxon>Bacteria</taxon>
        <taxon>Pseudomonadati</taxon>
        <taxon>Pseudomonadota</taxon>
        <taxon>Alphaproteobacteria</taxon>
        <taxon>Hyphomicrobiales</taxon>
        <taxon>Devosiaceae</taxon>
        <taxon>Devosia</taxon>
    </lineage>
</organism>
<reference evidence="2" key="1">
    <citation type="submission" date="2020-09" db="EMBL/GenBank/DDBJ databases">
        <title>Genome seq and assembly of Devosia sp.</title>
        <authorList>
            <person name="Chhetri G."/>
        </authorList>
    </citation>
    <scope>NUCLEOTIDE SEQUENCE</scope>
    <source>
        <strain evidence="2">PTR5</strain>
    </source>
</reference>
<gene>
    <name evidence="2" type="ORF">IC608_06215</name>
</gene>
<dbReference type="RefSeq" id="WP_191773554.1">
    <property type="nucleotide sequence ID" value="NZ_JACYFU010000001.1"/>
</dbReference>
<dbReference type="CDD" id="cd06121">
    <property type="entry name" value="cupin_YML079wp"/>
    <property type="match status" value="1"/>
</dbReference>
<comment type="caution">
    <text evidence="2">The sequence shown here is derived from an EMBL/GenBank/DDBJ whole genome shotgun (WGS) entry which is preliminary data.</text>
</comment>
<dbReference type="Proteomes" id="UP000654108">
    <property type="component" value="Unassembled WGS sequence"/>
</dbReference>
<dbReference type="InterPro" id="IPR009327">
    <property type="entry name" value="Cupin_DUF985"/>
</dbReference>
<accession>A0A927FUT9</accession>
<dbReference type="SUPFAM" id="SSF51182">
    <property type="entry name" value="RmlC-like cupins"/>
    <property type="match status" value="1"/>
</dbReference>